<dbReference type="GO" id="GO:0005576">
    <property type="term" value="C:extracellular region"/>
    <property type="evidence" value="ECO:0007669"/>
    <property type="project" value="TreeGrafter"/>
</dbReference>
<dbReference type="PANTHER" id="PTHR10913">
    <property type="entry name" value="FOLLISTATIN-RELATED"/>
    <property type="match status" value="1"/>
</dbReference>
<sequence>MKFTAGLVLASIAVAGASAESSKTQTVDSPTHADPSTIAGLGPAVPAGNNPKAKKAMEQLASSQDGSSNYLTNDTKSLVTVNPVYIGGPGPQLEPGMPSSTPRFYRLSTLDSTLRSIVVPSRLRDPLRRSMKQLAGSNDGSSNFLTFDPKSLPTVNPAIDITGLGPAVFCGMPGCGKNKKAYNEYLAKDGASHSRSGSAASTCARVCPDAYDPVCGSDGVTYSNSCFLGIASCNNLAKHITMASDGVCSKQTTQTT</sequence>
<organism evidence="7 8">
    <name type="scientific">Phytophthora fragariaefolia</name>
    <dbReference type="NCBI Taxonomy" id="1490495"/>
    <lineage>
        <taxon>Eukaryota</taxon>
        <taxon>Sar</taxon>
        <taxon>Stramenopiles</taxon>
        <taxon>Oomycota</taxon>
        <taxon>Peronosporomycetes</taxon>
        <taxon>Peronosporales</taxon>
        <taxon>Peronosporaceae</taxon>
        <taxon>Phytophthora</taxon>
    </lineage>
</organism>
<feature type="chain" id="PRO_5040731579" evidence="5">
    <location>
        <begin position="20"/>
        <end position="256"/>
    </location>
</feature>
<accession>A0A9W6Y2Z8</accession>
<dbReference type="InterPro" id="IPR036058">
    <property type="entry name" value="Kazal_dom_sf"/>
</dbReference>
<reference evidence="7" key="1">
    <citation type="submission" date="2023-04" db="EMBL/GenBank/DDBJ databases">
        <title>Phytophthora fragariaefolia NBRC 109709.</title>
        <authorList>
            <person name="Ichikawa N."/>
            <person name="Sato H."/>
            <person name="Tonouchi N."/>
        </authorList>
    </citation>
    <scope>NUCLEOTIDE SEQUENCE</scope>
    <source>
        <strain evidence="7">NBRC 109709</strain>
    </source>
</reference>
<feature type="region of interest" description="Disordered" evidence="4">
    <location>
        <begin position="19"/>
        <end position="52"/>
    </location>
</feature>
<gene>
    <name evidence="7" type="ORF">Pfra01_002119000</name>
</gene>
<dbReference type="Pfam" id="PF00050">
    <property type="entry name" value="Kazal_1"/>
    <property type="match status" value="1"/>
</dbReference>
<evidence type="ECO:0000256" key="4">
    <source>
        <dbReference type="SAM" id="MobiDB-lite"/>
    </source>
</evidence>
<evidence type="ECO:0000313" key="7">
    <source>
        <dbReference type="EMBL" id="GMF51965.1"/>
    </source>
</evidence>
<comment type="caution">
    <text evidence="7">The sequence shown here is derived from an EMBL/GenBank/DDBJ whole genome shotgun (WGS) entry which is preliminary data.</text>
</comment>
<feature type="compositionally biased region" description="Polar residues" evidence="4">
    <location>
        <begin position="19"/>
        <end position="29"/>
    </location>
</feature>
<feature type="signal peptide" evidence="5">
    <location>
        <begin position="1"/>
        <end position="19"/>
    </location>
</feature>
<dbReference type="OrthoDB" id="126772at2759"/>
<evidence type="ECO:0000259" key="6">
    <source>
        <dbReference type="PROSITE" id="PS51465"/>
    </source>
</evidence>
<evidence type="ECO:0000256" key="3">
    <source>
        <dbReference type="ARBA" id="ARBA00023157"/>
    </source>
</evidence>
<feature type="domain" description="Kazal-like" evidence="6">
    <location>
        <begin position="197"/>
        <end position="250"/>
    </location>
</feature>
<dbReference type="Gene3D" id="3.30.60.30">
    <property type="match status" value="1"/>
</dbReference>
<evidence type="ECO:0000256" key="1">
    <source>
        <dbReference type="ARBA" id="ARBA00022690"/>
    </source>
</evidence>
<dbReference type="SUPFAM" id="SSF100895">
    <property type="entry name" value="Kazal-type serine protease inhibitors"/>
    <property type="match status" value="1"/>
</dbReference>
<dbReference type="InterPro" id="IPR050653">
    <property type="entry name" value="Prot_Inhib_GrowthFact_Antg"/>
</dbReference>
<evidence type="ECO:0000313" key="8">
    <source>
        <dbReference type="Proteomes" id="UP001165121"/>
    </source>
</evidence>
<dbReference type="InterPro" id="IPR002350">
    <property type="entry name" value="Kazal_dom"/>
</dbReference>
<keyword evidence="5" id="KW-0732">Signal</keyword>
<dbReference type="PANTHER" id="PTHR10913:SF45">
    <property type="entry name" value="FOLLISTATIN, ISOFORM A-RELATED"/>
    <property type="match status" value="1"/>
</dbReference>
<dbReference type="SMART" id="SM00280">
    <property type="entry name" value="KAZAL"/>
    <property type="match status" value="1"/>
</dbReference>
<evidence type="ECO:0000256" key="2">
    <source>
        <dbReference type="ARBA" id="ARBA00022900"/>
    </source>
</evidence>
<evidence type="ECO:0000256" key="5">
    <source>
        <dbReference type="SAM" id="SignalP"/>
    </source>
</evidence>
<name>A0A9W6Y2Z8_9STRA</name>
<dbReference type="AlphaFoldDB" id="A0A9W6Y2Z8"/>
<keyword evidence="2" id="KW-0722">Serine protease inhibitor</keyword>
<dbReference type="CDD" id="cd00104">
    <property type="entry name" value="KAZAL_FS"/>
    <property type="match status" value="1"/>
</dbReference>
<keyword evidence="8" id="KW-1185">Reference proteome</keyword>
<protein>
    <submittedName>
        <fullName evidence="7">Unnamed protein product</fullName>
    </submittedName>
</protein>
<dbReference type="EMBL" id="BSXT01002987">
    <property type="protein sequence ID" value="GMF51965.1"/>
    <property type="molecule type" value="Genomic_DNA"/>
</dbReference>
<dbReference type="Proteomes" id="UP001165121">
    <property type="component" value="Unassembled WGS sequence"/>
</dbReference>
<keyword evidence="1" id="KW-0646">Protease inhibitor</keyword>
<dbReference type="PROSITE" id="PS51465">
    <property type="entry name" value="KAZAL_2"/>
    <property type="match status" value="1"/>
</dbReference>
<keyword evidence="3" id="KW-1015">Disulfide bond</keyword>
<proteinExistence type="predicted"/>